<dbReference type="InterPro" id="IPR000276">
    <property type="entry name" value="GPCR_Rhodpsn"/>
</dbReference>
<dbReference type="Proteomes" id="UP001159405">
    <property type="component" value="Unassembled WGS sequence"/>
</dbReference>
<evidence type="ECO:0000256" key="2">
    <source>
        <dbReference type="ARBA" id="ARBA00005964"/>
    </source>
</evidence>
<protein>
    <recommendedName>
        <fullName evidence="9">G-protein coupled receptors family 1 profile domain-containing protein</fullName>
    </recommendedName>
</protein>
<feature type="domain" description="G-protein coupled receptors family 1 profile" evidence="9">
    <location>
        <begin position="30"/>
        <end position="255"/>
    </location>
</feature>
<dbReference type="SUPFAM" id="SSF81321">
    <property type="entry name" value="Family A G protein-coupled receptor-like"/>
    <property type="match status" value="1"/>
</dbReference>
<dbReference type="Pfam" id="PF00001">
    <property type="entry name" value="7tm_1"/>
    <property type="match status" value="1"/>
</dbReference>
<dbReference type="InterPro" id="IPR029058">
    <property type="entry name" value="AB_hydrolase_fold"/>
</dbReference>
<evidence type="ECO:0000256" key="4">
    <source>
        <dbReference type="ARBA" id="ARBA00022801"/>
    </source>
</evidence>
<dbReference type="PROSITE" id="PS50262">
    <property type="entry name" value="G_PROTEIN_RECEP_F1_2"/>
    <property type="match status" value="1"/>
</dbReference>
<dbReference type="InterPro" id="IPR050309">
    <property type="entry name" value="Type-B_Carboxylest/Lipase"/>
</dbReference>
<dbReference type="InterPro" id="IPR019826">
    <property type="entry name" value="Carboxylesterase_B_AS"/>
</dbReference>
<reference evidence="10 11" key="1">
    <citation type="submission" date="2022-05" db="EMBL/GenBank/DDBJ databases">
        <authorList>
            <consortium name="Genoscope - CEA"/>
            <person name="William W."/>
        </authorList>
    </citation>
    <scope>NUCLEOTIDE SEQUENCE [LARGE SCALE GENOMIC DNA]</scope>
</reference>
<accession>A0ABN8Q7L9</accession>
<dbReference type="PRINTS" id="PR00237">
    <property type="entry name" value="GPCRRHODOPSN"/>
</dbReference>
<dbReference type="SUPFAM" id="SSF53474">
    <property type="entry name" value="alpha/beta-Hydrolases"/>
    <property type="match status" value="1"/>
</dbReference>
<comment type="similarity">
    <text evidence="2">Belongs to the type-B carboxylesterase/lipase family.</text>
</comment>
<name>A0ABN8Q7L9_9CNID</name>
<dbReference type="InterPro" id="IPR002018">
    <property type="entry name" value="CarbesteraseB"/>
</dbReference>
<evidence type="ECO:0000259" key="9">
    <source>
        <dbReference type="PROSITE" id="PS50262"/>
    </source>
</evidence>
<keyword evidence="3 7" id="KW-0812">Transmembrane</keyword>
<dbReference type="InterPro" id="IPR017452">
    <property type="entry name" value="GPCR_Rhodpsn_7TM"/>
</dbReference>
<dbReference type="CDD" id="cd00637">
    <property type="entry name" value="7tm_classA_rhodopsin-like"/>
    <property type="match status" value="1"/>
</dbReference>
<keyword evidence="7" id="KW-0297">G-protein coupled receptor</keyword>
<feature type="transmembrane region" description="Helical" evidence="8">
    <location>
        <begin position="92"/>
        <end position="114"/>
    </location>
</feature>
<dbReference type="Pfam" id="PF00135">
    <property type="entry name" value="COesterase"/>
    <property type="match status" value="1"/>
</dbReference>
<comment type="caution">
    <text evidence="10">The sequence shown here is derived from an EMBL/GenBank/DDBJ whole genome shotgun (WGS) entry which is preliminary data.</text>
</comment>
<evidence type="ECO:0000313" key="11">
    <source>
        <dbReference type="Proteomes" id="UP001159405"/>
    </source>
</evidence>
<keyword evidence="6 8" id="KW-0472">Membrane</keyword>
<keyword evidence="4" id="KW-0378">Hydrolase</keyword>
<comment type="subcellular location">
    <subcellularLocation>
        <location evidence="1">Membrane</location>
    </subcellularLocation>
</comment>
<keyword evidence="5 8" id="KW-1133">Transmembrane helix</keyword>
<dbReference type="Gene3D" id="1.20.1070.10">
    <property type="entry name" value="Rhodopsin 7-helix transmembrane proteins"/>
    <property type="match status" value="1"/>
</dbReference>
<dbReference type="PANTHER" id="PTHR11559">
    <property type="entry name" value="CARBOXYLESTERASE"/>
    <property type="match status" value="1"/>
</dbReference>
<evidence type="ECO:0000256" key="8">
    <source>
        <dbReference type="SAM" id="Phobius"/>
    </source>
</evidence>
<feature type="transmembrane region" description="Helical" evidence="8">
    <location>
        <begin position="134"/>
        <end position="154"/>
    </location>
</feature>
<sequence>MLNSSCAIRELEGISAFSVNILSAVLGSLGNLLVCSTVYWSPRLHKAWCYFICSLSIADLMVNLVVQPMEAVLTFARMKGICDHELRDAFRLAAYITCGASLMNLAFMSVERCLAIAWPLRQRQLRHLTRRRVLFLLIIIWGVPCLLGTSGLIAGKGTRLSSILVLIGLAGCYGVILTSYGILLLKTRTHFKVHFARTVVVKDHQDCSARATEKRRGSANTLAAKKRRESERRAAKTIAVVIALFTLSWVPYGYVLSSTMRKSQETRPFLPDRKHSDSYMEIQDGVHYSSLDSRIRLARQRRTRRCALVFVVILFIVILGGLLYYYFSRKVKEYENAEETQSNIVELKSGSVRGIFENDAVVFKGIPYALAPEGDLRWKAPVACKMNNCWRGTFEASEFGTMCAQQDVLNKTDPTRVIGTEDCLFINVWTPKKRPSEKLLPVLVYIHGGYLLYSSGNWNGLCPSAELVTEINVVGVSFNYRLNAFGFLALKSLADASPSITSGNYGFMDQILALKWVKENIEKFGGNPASVTLIGQSSGATSLLALLAAPAAKGLFRRAILMSGSPIFNKSSEDAARDNEIFVKKSNCVRNNSSAERECLYSLTPKEIEDAIPWDVYPYWRMTDQNDLPTKNMFDGAVAVVDKVVVPHPPLVAIATGRASDVPLIIGTTAQETNFQLVKNFENSTWADYSAYVKEKLFPFIGDNVSEVLSMYNRSVSEGSALQFSYTSMASDVRVTCPNNVLTHDASTFFKSPVYRYVVTNSPSAPINLIGFQATLACHMWDLVAFFGFPKDFQYCPSEKDLSFMRDLRTEFSKFIHNKPFTSWGKYPQNTSVFTDGGEKILERDGYHKKECDFWLDNGFFPYAWIN</sequence>
<keyword evidence="7" id="KW-0807">Transducer</keyword>
<dbReference type="PROSITE" id="PS00941">
    <property type="entry name" value="CARBOXYLESTERASE_B_2"/>
    <property type="match status" value="1"/>
</dbReference>
<feature type="transmembrane region" description="Helical" evidence="8">
    <location>
        <begin position="160"/>
        <end position="185"/>
    </location>
</feature>
<dbReference type="PROSITE" id="PS00122">
    <property type="entry name" value="CARBOXYLESTERASE_B_1"/>
    <property type="match status" value="1"/>
</dbReference>
<keyword evidence="7" id="KW-0675">Receptor</keyword>
<feature type="transmembrane region" description="Helical" evidence="8">
    <location>
        <begin position="307"/>
        <end position="327"/>
    </location>
</feature>
<dbReference type="SMART" id="SM01381">
    <property type="entry name" value="7TM_GPCR_Srsx"/>
    <property type="match status" value="1"/>
</dbReference>
<dbReference type="PROSITE" id="PS00237">
    <property type="entry name" value="G_PROTEIN_RECEP_F1_1"/>
    <property type="match status" value="1"/>
</dbReference>
<feature type="transmembrane region" description="Helical" evidence="8">
    <location>
        <begin position="47"/>
        <end position="66"/>
    </location>
</feature>
<comment type="similarity">
    <text evidence="7">Belongs to the G-protein coupled receptor 1 family.</text>
</comment>
<evidence type="ECO:0000313" key="10">
    <source>
        <dbReference type="EMBL" id="CAH3158429.1"/>
    </source>
</evidence>
<gene>
    <name evidence="10" type="ORF">PLOB_00003309</name>
</gene>
<keyword evidence="11" id="KW-1185">Reference proteome</keyword>
<feature type="transmembrane region" description="Helical" evidence="8">
    <location>
        <begin position="20"/>
        <end position="40"/>
    </location>
</feature>
<evidence type="ECO:0000256" key="3">
    <source>
        <dbReference type="ARBA" id="ARBA00022692"/>
    </source>
</evidence>
<evidence type="ECO:0000256" key="7">
    <source>
        <dbReference type="RuleBase" id="RU000688"/>
    </source>
</evidence>
<evidence type="ECO:0000256" key="5">
    <source>
        <dbReference type="ARBA" id="ARBA00022989"/>
    </source>
</evidence>
<dbReference type="EMBL" id="CALNXK010000111">
    <property type="protein sequence ID" value="CAH3158429.1"/>
    <property type="molecule type" value="Genomic_DNA"/>
</dbReference>
<dbReference type="Gene3D" id="3.40.50.1820">
    <property type="entry name" value="alpha/beta hydrolase"/>
    <property type="match status" value="1"/>
</dbReference>
<evidence type="ECO:0000256" key="6">
    <source>
        <dbReference type="ARBA" id="ARBA00023136"/>
    </source>
</evidence>
<proteinExistence type="inferred from homology"/>
<dbReference type="InterPro" id="IPR019819">
    <property type="entry name" value="Carboxylesterase_B_CS"/>
</dbReference>
<evidence type="ECO:0000256" key="1">
    <source>
        <dbReference type="ARBA" id="ARBA00004370"/>
    </source>
</evidence>
<organism evidence="10 11">
    <name type="scientific">Porites lobata</name>
    <dbReference type="NCBI Taxonomy" id="104759"/>
    <lineage>
        <taxon>Eukaryota</taxon>
        <taxon>Metazoa</taxon>
        <taxon>Cnidaria</taxon>
        <taxon>Anthozoa</taxon>
        <taxon>Hexacorallia</taxon>
        <taxon>Scleractinia</taxon>
        <taxon>Fungiina</taxon>
        <taxon>Poritidae</taxon>
        <taxon>Porites</taxon>
    </lineage>
</organism>